<protein>
    <submittedName>
        <fullName evidence="8">Polyphenol oxidase</fullName>
    </submittedName>
</protein>
<reference evidence="8 9" key="2">
    <citation type="journal article" date="2017" name="Front. Plant Sci.">
        <title>Gene Classification and Mining of Molecular Markers Useful in Red Clover (Trifolium pratense) Breeding.</title>
        <authorList>
            <person name="Istvanek J."/>
            <person name="Dluhosova J."/>
            <person name="Dluhos P."/>
            <person name="Patkova L."/>
            <person name="Nedelnik J."/>
            <person name="Repkova J."/>
        </authorList>
    </citation>
    <scope>NUCLEOTIDE SEQUENCE [LARGE SCALE GENOMIC DNA]</scope>
    <source>
        <strain evidence="9">cv. Tatra</strain>
        <tissue evidence="8">Young leaves</tissue>
    </source>
</reference>
<dbReference type="InterPro" id="IPR002227">
    <property type="entry name" value="Tyrosinase_Cu-bd"/>
</dbReference>
<keyword evidence="3" id="KW-0479">Metal-binding</keyword>
<evidence type="ECO:0000259" key="7">
    <source>
        <dbReference type="PROSITE" id="PS00498"/>
    </source>
</evidence>
<proteinExistence type="inferred from homology"/>
<evidence type="ECO:0000259" key="6">
    <source>
        <dbReference type="PROSITE" id="PS00497"/>
    </source>
</evidence>
<feature type="domain" description="Tyrosinase copper-binding" evidence="7">
    <location>
        <begin position="196"/>
        <end position="207"/>
    </location>
</feature>
<accession>A0A2K3JW05</accession>
<evidence type="ECO:0000256" key="5">
    <source>
        <dbReference type="ARBA" id="ARBA00023008"/>
    </source>
</evidence>
<dbReference type="SUPFAM" id="SSF48056">
    <property type="entry name" value="Di-copper centre-containing domain"/>
    <property type="match status" value="1"/>
</dbReference>
<dbReference type="STRING" id="57577.A0A2K3JW05"/>
<feature type="non-terminal residue" evidence="8">
    <location>
        <position position="282"/>
    </location>
</feature>
<dbReference type="InterPro" id="IPR008922">
    <property type="entry name" value="Di-copper_centre_dom_sf"/>
</dbReference>
<gene>
    <name evidence="8" type="ORF">L195_g050784</name>
</gene>
<dbReference type="Pfam" id="PF12142">
    <property type="entry name" value="PPO1_DWL"/>
    <property type="match status" value="1"/>
</dbReference>
<dbReference type="AlphaFoldDB" id="A0A2K3JW05"/>
<comment type="similarity">
    <text evidence="2">Belongs to the tyrosinase family.</text>
</comment>
<dbReference type="GO" id="GO:0046872">
    <property type="term" value="F:metal ion binding"/>
    <property type="evidence" value="ECO:0007669"/>
    <property type="project" value="UniProtKB-KW"/>
</dbReference>
<feature type="domain" description="Tyrosinase copper-binding" evidence="6">
    <location>
        <begin position="40"/>
        <end position="57"/>
    </location>
</feature>
<dbReference type="InterPro" id="IPR022739">
    <property type="entry name" value="Polyphenol_oxidase_cen"/>
</dbReference>
<dbReference type="EMBL" id="ASHM01078029">
    <property type="protein sequence ID" value="PNX58190.1"/>
    <property type="molecule type" value="Genomic_DNA"/>
</dbReference>
<dbReference type="PRINTS" id="PR00092">
    <property type="entry name" value="TYROSINASE"/>
</dbReference>
<evidence type="ECO:0000313" key="8">
    <source>
        <dbReference type="EMBL" id="PNX58190.1"/>
    </source>
</evidence>
<sequence>MKALPDDDPRSFTQQANIHCAYCVGGYTQEGYPGLELSVHKSWLFLPFHRWYLYFYERILGSLINDPTFAIPFWNFDAPDGMQIPSIYTKPNSSLYDCKRDPKHQPPTLIDLAFNRNNPNPNPSVETNLSTMYNTMFSNGATSIQFHGSPYRAGDQPDPGAGSIENSPHNPIHVWCGDPGQPNREDMGHFYSSGRDPLFYALHANVDRLWSIWKTLGGKRKDPTDDDWLETSFLFYDENKNLVKVKVKDGLDERKLGYCYQDVDIPWINSKPKPASRRVQSK</sequence>
<dbReference type="InterPro" id="IPR050316">
    <property type="entry name" value="Tyrosinase/Hemocyanin"/>
</dbReference>
<evidence type="ECO:0000256" key="1">
    <source>
        <dbReference type="ARBA" id="ARBA00001973"/>
    </source>
</evidence>
<dbReference type="PANTHER" id="PTHR11474">
    <property type="entry name" value="TYROSINASE FAMILY MEMBER"/>
    <property type="match status" value="1"/>
</dbReference>
<organism evidence="8 9">
    <name type="scientific">Trifolium pratense</name>
    <name type="common">Red clover</name>
    <dbReference type="NCBI Taxonomy" id="57577"/>
    <lineage>
        <taxon>Eukaryota</taxon>
        <taxon>Viridiplantae</taxon>
        <taxon>Streptophyta</taxon>
        <taxon>Embryophyta</taxon>
        <taxon>Tracheophyta</taxon>
        <taxon>Spermatophyta</taxon>
        <taxon>Magnoliopsida</taxon>
        <taxon>eudicotyledons</taxon>
        <taxon>Gunneridae</taxon>
        <taxon>Pentapetalae</taxon>
        <taxon>rosids</taxon>
        <taxon>fabids</taxon>
        <taxon>Fabales</taxon>
        <taxon>Fabaceae</taxon>
        <taxon>Papilionoideae</taxon>
        <taxon>50 kb inversion clade</taxon>
        <taxon>NPAAA clade</taxon>
        <taxon>Hologalegina</taxon>
        <taxon>IRL clade</taxon>
        <taxon>Trifolieae</taxon>
        <taxon>Trifolium</taxon>
    </lineage>
</organism>
<evidence type="ECO:0000256" key="3">
    <source>
        <dbReference type="ARBA" id="ARBA00022723"/>
    </source>
</evidence>
<dbReference type="GO" id="GO:0004097">
    <property type="term" value="F:catechol oxidase activity"/>
    <property type="evidence" value="ECO:0007669"/>
    <property type="project" value="InterPro"/>
</dbReference>
<evidence type="ECO:0000256" key="4">
    <source>
        <dbReference type="ARBA" id="ARBA00023002"/>
    </source>
</evidence>
<evidence type="ECO:0000256" key="2">
    <source>
        <dbReference type="ARBA" id="ARBA00009928"/>
    </source>
</evidence>
<dbReference type="Pfam" id="PF00264">
    <property type="entry name" value="Tyrosinase"/>
    <property type="match status" value="1"/>
</dbReference>
<keyword evidence="4" id="KW-0560">Oxidoreductase</keyword>
<dbReference type="PANTHER" id="PTHR11474:SF76">
    <property type="entry name" value="SHKT DOMAIN-CONTAINING PROTEIN"/>
    <property type="match status" value="1"/>
</dbReference>
<dbReference type="Gene3D" id="1.10.1280.10">
    <property type="entry name" value="Di-copper center containing domain from catechol oxidase"/>
    <property type="match status" value="1"/>
</dbReference>
<comment type="cofactor">
    <cofactor evidence="1">
        <name>Cu(2+)</name>
        <dbReference type="ChEBI" id="CHEBI:29036"/>
    </cofactor>
</comment>
<name>A0A2K3JW05_TRIPR</name>
<reference evidence="8 9" key="1">
    <citation type="journal article" date="2014" name="Am. J. Bot.">
        <title>Genome assembly and annotation for red clover (Trifolium pratense; Fabaceae).</title>
        <authorList>
            <person name="Istvanek J."/>
            <person name="Jaros M."/>
            <person name="Krenek A."/>
            <person name="Repkova J."/>
        </authorList>
    </citation>
    <scope>NUCLEOTIDE SEQUENCE [LARGE SCALE GENOMIC DNA]</scope>
    <source>
        <strain evidence="9">cv. Tatra</strain>
        <tissue evidence="8">Young leaves</tissue>
    </source>
</reference>
<dbReference type="ExpressionAtlas" id="A0A2K3JW05">
    <property type="expression patterns" value="baseline"/>
</dbReference>
<dbReference type="Proteomes" id="UP000236291">
    <property type="component" value="Unassembled WGS sequence"/>
</dbReference>
<dbReference type="PROSITE" id="PS00498">
    <property type="entry name" value="TYROSINASE_2"/>
    <property type="match status" value="1"/>
</dbReference>
<dbReference type="PROSITE" id="PS00497">
    <property type="entry name" value="TYROSINASE_1"/>
    <property type="match status" value="1"/>
</dbReference>
<keyword evidence="5" id="KW-0186">Copper</keyword>
<evidence type="ECO:0000313" key="9">
    <source>
        <dbReference type="Proteomes" id="UP000236291"/>
    </source>
</evidence>
<comment type="caution">
    <text evidence="8">The sequence shown here is derived from an EMBL/GenBank/DDBJ whole genome shotgun (WGS) entry which is preliminary data.</text>
</comment>